<feature type="transmembrane region" description="Helical" evidence="7">
    <location>
        <begin position="214"/>
        <end position="237"/>
    </location>
</feature>
<dbReference type="InterPro" id="IPR050925">
    <property type="entry name" value="Rhomboid_protease_S54"/>
</dbReference>
<feature type="transmembrane region" description="Helical" evidence="7">
    <location>
        <begin position="42"/>
        <end position="63"/>
    </location>
</feature>
<protein>
    <submittedName>
        <fullName evidence="9">Rhomboid-family protein (Ventrhoid transmembrane protein)</fullName>
        <ecNumber evidence="9">3.4.21.-</ecNumber>
    </submittedName>
</protein>
<reference evidence="9 10" key="1">
    <citation type="journal article" date="2009" name="Environ. Microbiol.">
        <title>Genome sequence of Desulfobacterium autotrophicum HRM2, a marine sulfate reducer oxidizing organic carbon completely to carbon dioxide.</title>
        <authorList>
            <person name="Strittmatter A.W."/>
            <person name="Liesegang H."/>
            <person name="Rabus R."/>
            <person name="Decker I."/>
            <person name="Amann J."/>
            <person name="Andres S."/>
            <person name="Henne A."/>
            <person name="Fricke W.F."/>
            <person name="Martinez-Arias R."/>
            <person name="Bartels D."/>
            <person name="Goesmann A."/>
            <person name="Krause L."/>
            <person name="Puehler A."/>
            <person name="Klenk H.P."/>
            <person name="Richter M."/>
            <person name="Schuler M."/>
            <person name="Gloeckner F.O."/>
            <person name="Meyerdierks A."/>
            <person name="Gottschalk G."/>
            <person name="Amann R."/>
        </authorList>
    </citation>
    <scope>NUCLEOTIDE SEQUENCE [LARGE SCALE GENOMIC DNA]</scope>
    <source>
        <strain evidence="10">ATCC 43914 / DSM 3382 / HRM2</strain>
    </source>
</reference>
<feature type="transmembrane region" description="Helical" evidence="7">
    <location>
        <begin position="121"/>
        <end position="148"/>
    </location>
</feature>
<dbReference type="AlphaFoldDB" id="C0QFN0"/>
<evidence type="ECO:0000313" key="10">
    <source>
        <dbReference type="Proteomes" id="UP000000442"/>
    </source>
</evidence>
<name>C0QFN0_DESAH</name>
<dbReference type="GO" id="GO:0016020">
    <property type="term" value="C:membrane"/>
    <property type="evidence" value="ECO:0007669"/>
    <property type="project" value="UniProtKB-SubCell"/>
</dbReference>
<dbReference type="GO" id="GO:0004252">
    <property type="term" value="F:serine-type endopeptidase activity"/>
    <property type="evidence" value="ECO:0007669"/>
    <property type="project" value="InterPro"/>
</dbReference>
<keyword evidence="6 7" id="KW-0472">Membrane</keyword>
<evidence type="ECO:0000256" key="3">
    <source>
        <dbReference type="ARBA" id="ARBA00022692"/>
    </source>
</evidence>
<dbReference type="InterPro" id="IPR035952">
    <property type="entry name" value="Rhomboid-like_sf"/>
</dbReference>
<organism evidence="9 10">
    <name type="scientific">Desulforapulum autotrophicum (strain ATCC 43914 / DSM 3382 / VKM B-1955 / HRM2)</name>
    <name type="common">Desulfobacterium autotrophicum</name>
    <dbReference type="NCBI Taxonomy" id="177437"/>
    <lineage>
        <taxon>Bacteria</taxon>
        <taxon>Pseudomonadati</taxon>
        <taxon>Thermodesulfobacteriota</taxon>
        <taxon>Desulfobacteria</taxon>
        <taxon>Desulfobacterales</taxon>
        <taxon>Desulfobacteraceae</taxon>
        <taxon>Desulforapulum</taxon>
    </lineage>
</organism>
<dbReference type="HOGENOM" id="CLU_055068_3_1_7"/>
<dbReference type="Pfam" id="PF01694">
    <property type="entry name" value="Rhomboid"/>
    <property type="match status" value="1"/>
</dbReference>
<comment type="subcellular location">
    <subcellularLocation>
        <location evidence="1">Membrane</location>
        <topology evidence="1">Multi-pass membrane protein</topology>
    </subcellularLocation>
</comment>
<dbReference type="EC" id="3.4.21.-" evidence="9"/>
<keyword evidence="10" id="KW-1185">Reference proteome</keyword>
<evidence type="ECO:0000256" key="7">
    <source>
        <dbReference type="SAM" id="Phobius"/>
    </source>
</evidence>
<dbReference type="Gene3D" id="1.20.1540.10">
    <property type="entry name" value="Rhomboid-like"/>
    <property type="match status" value="1"/>
</dbReference>
<keyword evidence="3 7" id="KW-0812">Transmembrane</keyword>
<evidence type="ECO:0000256" key="5">
    <source>
        <dbReference type="ARBA" id="ARBA00022989"/>
    </source>
</evidence>
<feature type="transmembrane region" description="Helical" evidence="7">
    <location>
        <begin position="12"/>
        <end position="30"/>
    </location>
</feature>
<dbReference type="STRING" id="177437.HRM2_23530"/>
<evidence type="ECO:0000256" key="4">
    <source>
        <dbReference type="ARBA" id="ARBA00022801"/>
    </source>
</evidence>
<evidence type="ECO:0000313" key="9">
    <source>
        <dbReference type="EMBL" id="ACN15448.1"/>
    </source>
</evidence>
<gene>
    <name evidence="9" type="ordered locus">HRM2_23530</name>
</gene>
<accession>C0QFN0</accession>
<dbReference type="OrthoDB" id="9813074at2"/>
<sequence>MMQKERITPDLVVKYIIYVNVALFVASLALSGREIQISLNPFTAFSPSMNALIFLGATGTIPIDHYHEWWSLISANWLHGSLVHILFNMTALVQIAPLIIHAYGISRMLAIYAIGGTLGFYLSYLAGVGVTIGASAAICALIGAALYFGKSRGGDFGKAVYKQTTGWVVSLAVIGLLIPSINNWGHGGGVVAGIFLGWLLGYNERKQENAGHRIAAGVCIFLTLGVLTWALVSAVYLSI</sequence>
<feature type="transmembrane region" description="Helical" evidence="7">
    <location>
        <begin position="184"/>
        <end position="202"/>
    </location>
</feature>
<dbReference type="eggNOG" id="COG0705">
    <property type="taxonomic scope" value="Bacteria"/>
</dbReference>
<evidence type="ECO:0000259" key="8">
    <source>
        <dbReference type="Pfam" id="PF01694"/>
    </source>
</evidence>
<evidence type="ECO:0000256" key="2">
    <source>
        <dbReference type="ARBA" id="ARBA00009045"/>
    </source>
</evidence>
<feature type="domain" description="Peptidase S54 rhomboid" evidence="8">
    <location>
        <begin position="67"/>
        <end position="202"/>
    </location>
</feature>
<dbReference type="EMBL" id="CP001087">
    <property type="protein sequence ID" value="ACN15448.1"/>
    <property type="molecule type" value="Genomic_DNA"/>
</dbReference>
<proteinExistence type="inferred from homology"/>
<comment type="similarity">
    <text evidence="2">Belongs to the peptidase S54 family.</text>
</comment>
<dbReference type="SUPFAM" id="SSF144091">
    <property type="entry name" value="Rhomboid-like"/>
    <property type="match status" value="1"/>
</dbReference>
<feature type="transmembrane region" description="Helical" evidence="7">
    <location>
        <begin position="160"/>
        <end position="178"/>
    </location>
</feature>
<evidence type="ECO:0000256" key="1">
    <source>
        <dbReference type="ARBA" id="ARBA00004141"/>
    </source>
</evidence>
<dbReference type="InterPro" id="IPR022764">
    <property type="entry name" value="Peptidase_S54_rhomboid_dom"/>
</dbReference>
<evidence type="ECO:0000256" key="6">
    <source>
        <dbReference type="ARBA" id="ARBA00023136"/>
    </source>
</evidence>
<keyword evidence="4 9" id="KW-0378">Hydrolase</keyword>
<dbReference type="MEROPS" id="S54.004"/>
<dbReference type="KEGG" id="dat:HRM2_23530"/>
<keyword evidence="5 7" id="KW-1133">Transmembrane helix</keyword>
<dbReference type="RefSeq" id="WP_015904216.1">
    <property type="nucleotide sequence ID" value="NC_012108.1"/>
</dbReference>
<dbReference type="PANTHER" id="PTHR43731:SF14">
    <property type="entry name" value="PRESENILIN-ASSOCIATED RHOMBOID-LIKE PROTEIN, MITOCHONDRIAL"/>
    <property type="match status" value="1"/>
</dbReference>
<dbReference type="PANTHER" id="PTHR43731">
    <property type="entry name" value="RHOMBOID PROTEASE"/>
    <property type="match status" value="1"/>
</dbReference>
<dbReference type="Proteomes" id="UP000000442">
    <property type="component" value="Chromosome"/>
</dbReference>